<dbReference type="OrthoDB" id="15741at10239"/>
<dbReference type="Proteomes" id="UP000174145">
    <property type="component" value="Segment"/>
</dbReference>
<protein>
    <submittedName>
        <fullName evidence="1">Putative RNA polymerase subunit</fullName>
    </submittedName>
</protein>
<keyword evidence="2" id="KW-1185">Reference proteome</keyword>
<evidence type="ECO:0000313" key="1">
    <source>
        <dbReference type="EMBL" id="BAO49404.1"/>
    </source>
</evidence>
<reference evidence="1 2" key="1">
    <citation type="journal article" date="2014" name="Virology">
        <title>The complete genome sequence of the Alphaentomopoxvirus Anomala cuprea entomopoxvirus, including its terminal hairpin loop sequences, suggests a potentially unique mode of apoptosis inhibition and mode of DNA replication.</title>
        <authorList>
            <person name="Mitsuhashi W."/>
            <person name="Miyamoto K."/>
            <person name="Wada S."/>
        </authorList>
    </citation>
    <scope>NUCLEOTIDE SEQUENCE [LARGE SCALE GENOMIC DNA]</scope>
    <source>
        <strain evidence="1">CV6M</strain>
    </source>
</reference>
<accession>W6JPJ8</accession>
<dbReference type="RefSeq" id="YP_009001517.1">
    <property type="nucleotide sequence ID" value="NC_023426.1"/>
</dbReference>
<organism evidence="1 2">
    <name type="scientific">Alphaentomopoxvirus acuprea</name>
    <dbReference type="NCBI Taxonomy" id="62099"/>
    <lineage>
        <taxon>Viruses</taxon>
        <taxon>Varidnaviria</taxon>
        <taxon>Bamfordvirae</taxon>
        <taxon>Nucleocytoviricota</taxon>
        <taxon>Pokkesviricetes</taxon>
        <taxon>Chitovirales</taxon>
        <taxon>Poxviridae</taxon>
        <taxon>Entomopoxvirinae</taxon>
        <taxon>Alphaentomopoxvirus</taxon>
    </lineage>
</organism>
<proteinExistence type="predicted"/>
<dbReference type="KEGG" id="vg:18263473"/>
<evidence type="ECO:0000313" key="2">
    <source>
        <dbReference type="Proteomes" id="UP000174145"/>
    </source>
</evidence>
<dbReference type="GeneID" id="18263473"/>
<sequence length="180" mass="21024">MNKTIDTQYIGQNILESICKFNIPLEARHITGNVREELISYINENVNNKAYGVNYILNIDTASIKNELPLLALNNNIYTYNYQLQLPVKYLYFVKDQELKAYIDIYEDGENLKAIAYTKFLICYINIDNQYTINLTDRYITYKGKKYKSQDECFIRITDIVSSTGLDKVLGYAIIIDDYE</sequence>
<name>W6JPJ8_9POXV</name>
<dbReference type="EMBL" id="AP013055">
    <property type="protein sequence ID" value="BAO49404.1"/>
    <property type="molecule type" value="Genomic_DNA"/>
</dbReference>